<sequence>MSAIFNYQRLKKTRIEYGISQNQLAVTCGISRQYLNSIETGRKIPSQSLAIYLYDTLERFNPDLPLTLLIDYVRIRFPTTNAKKIIEEILRLKFGYMLNEEYAFYGYQEQFVMGDIVVMLSNDEEKGVLLELKGRGCRQFENFLLAQSRSWYDFFIDCLAFGGVMKRLDLAINDRTGILDIRELTKKCQNEECISLFRSFKSYGSGELVRKQEKEGMGETLYIGSVKSEVYFCVYKKDYEQLMKLGTPLEEAEIKNRFEIRLKNERALFAVRDLIRYRNVERTAFSIINRYLRFAEKDEKKRRSQWQTNERWAWFIGKNRQELRLTTEPEPYTLERTIRWIGRQVAPTLKMAQILDKINDTTIIKDIIKRAELSKRHKKIIEQQVAGIENLIVTPSTREDG</sequence>
<dbReference type="RefSeq" id="WP_002333935.1">
    <property type="nucleotide sequence ID" value="NZ_CP050485.1"/>
</dbReference>
<dbReference type="InterPro" id="IPR001387">
    <property type="entry name" value="Cro/C1-type_HTH"/>
</dbReference>
<protein>
    <submittedName>
        <fullName evidence="2">XRE family transcriptional regulator</fullName>
    </submittedName>
</protein>
<organism evidence="2 3">
    <name type="scientific">Enterococcus gallinarum</name>
    <dbReference type="NCBI Taxonomy" id="1353"/>
    <lineage>
        <taxon>Bacteria</taxon>
        <taxon>Bacillati</taxon>
        <taxon>Bacillota</taxon>
        <taxon>Bacilli</taxon>
        <taxon>Lactobacillales</taxon>
        <taxon>Enterococcaceae</taxon>
        <taxon>Enterococcus</taxon>
    </lineage>
</organism>
<dbReference type="PROSITE" id="PS50943">
    <property type="entry name" value="HTH_CROC1"/>
    <property type="match status" value="1"/>
</dbReference>
<accession>A0AAE7MMV7</accession>
<proteinExistence type="predicted"/>
<dbReference type="InterPro" id="IPR010982">
    <property type="entry name" value="Lambda_DNA-bd_dom_sf"/>
</dbReference>
<name>A0AAE7MMV7_ENTGA</name>
<gene>
    <name evidence="2" type="ORF">EGM181_03565</name>
</gene>
<dbReference type="InterPro" id="IPR048093">
    <property type="entry name" value="MobT"/>
</dbReference>
<dbReference type="Pfam" id="PF01381">
    <property type="entry name" value="HTH_3"/>
    <property type="match status" value="1"/>
</dbReference>
<dbReference type="Gene3D" id="1.10.260.40">
    <property type="entry name" value="lambda repressor-like DNA-binding domains"/>
    <property type="match status" value="1"/>
</dbReference>
<dbReference type="CDD" id="cd00093">
    <property type="entry name" value="HTH_XRE"/>
    <property type="match status" value="1"/>
</dbReference>
<dbReference type="SUPFAM" id="SSF47413">
    <property type="entry name" value="lambda repressor-like DNA-binding domains"/>
    <property type="match status" value="1"/>
</dbReference>
<feature type="domain" description="HTH cro/C1-type" evidence="1">
    <location>
        <begin position="10"/>
        <end position="51"/>
    </location>
</feature>
<dbReference type="AlphaFoldDB" id="A0AAE7MMV7"/>
<dbReference type="InterPro" id="IPR040819">
    <property type="entry name" value="Rol_Rep_N"/>
</dbReference>
<dbReference type="NCBIfam" id="NF041493">
    <property type="entry name" value="MobT"/>
    <property type="match status" value="1"/>
</dbReference>
<evidence type="ECO:0000313" key="2">
    <source>
        <dbReference type="EMBL" id="QOG26399.1"/>
    </source>
</evidence>
<dbReference type="InterPro" id="IPR003491">
    <property type="entry name" value="REP-like_C"/>
</dbReference>
<dbReference type="EMBL" id="CP050485">
    <property type="protein sequence ID" value="QOG26399.1"/>
    <property type="molecule type" value="Genomic_DNA"/>
</dbReference>
<dbReference type="Proteomes" id="UP000516696">
    <property type="component" value="Chromosome"/>
</dbReference>
<evidence type="ECO:0000259" key="1">
    <source>
        <dbReference type="PROSITE" id="PS50943"/>
    </source>
</evidence>
<dbReference type="GO" id="GO:0003677">
    <property type="term" value="F:DNA binding"/>
    <property type="evidence" value="ECO:0007669"/>
    <property type="project" value="InterPro"/>
</dbReference>
<dbReference type="Pfam" id="PF18106">
    <property type="entry name" value="Rol_Rep_N"/>
    <property type="match status" value="1"/>
</dbReference>
<dbReference type="Pfam" id="PF02486">
    <property type="entry name" value="Rep_trans"/>
    <property type="match status" value="1"/>
</dbReference>
<evidence type="ECO:0000313" key="3">
    <source>
        <dbReference type="Proteomes" id="UP000516696"/>
    </source>
</evidence>
<dbReference type="SMART" id="SM00530">
    <property type="entry name" value="HTH_XRE"/>
    <property type="match status" value="1"/>
</dbReference>
<reference evidence="2 3" key="1">
    <citation type="submission" date="2020-03" db="EMBL/GenBank/DDBJ databases">
        <title>Characterization of ganglioside-mimicking enterococci.</title>
        <authorList>
            <person name="Patry R.T."/>
            <person name="Nothaft H."/>
            <person name="Bridger R."/>
            <person name="Shajahan A."/>
            <person name="Huynh S."/>
            <person name="Sanchez S."/>
            <person name="Azadi P."/>
            <person name="Cooper K."/>
            <person name="Miller W.G."/>
            <person name="Parker C.T."/>
            <person name="Wells L."/>
            <person name="Szymanski C.M."/>
        </authorList>
    </citation>
    <scope>NUCLEOTIDE SEQUENCE [LARGE SCALE GENOMIC DNA]</scope>
    <source>
        <strain evidence="2 3">EGM181</strain>
    </source>
</reference>